<evidence type="ECO:0000313" key="2">
    <source>
        <dbReference type="EMBL" id="RKE91857.1"/>
    </source>
</evidence>
<protein>
    <submittedName>
        <fullName evidence="1">Phosphatidylinositol kinase</fullName>
    </submittedName>
</protein>
<evidence type="ECO:0000313" key="3">
    <source>
        <dbReference type="Proteomes" id="UP000225605"/>
    </source>
</evidence>
<dbReference type="Proteomes" id="UP000283568">
    <property type="component" value="Unassembled WGS sequence"/>
</dbReference>
<keyword evidence="4" id="KW-1185">Reference proteome</keyword>
<dbReference type="EMBL" id="NIBT01000023">
    <property type="protein sequence ID" value="PHM22608.1"/>
    <property type="molecule type" value="Genomic_DNA"/>
</dbReference>
<reference evidence="1 3" key="1">
    <citation type="journal article" date="2017" name="Nat. Microbiol.">
        <title>Natural product diversity associated with the nematode symbionts Photorhabdus and Xenorhabdus.</title>
        <authorList>
            <person name="Tobias N.J."/>
            <person name="Wolff H."/>
            <person name="Djahanschiri B."/>
            <person name="Grundmann F."/>
            <person name="Kronenwerth M."/>
            <person name="Shi Y.M."/>
            <person name="Simonyi S."/>
            <person name="Grun P."/>
            <person name="Shapiro-Ilan D."/>
            <person name="Pidot S.J."/>
            <person name="Stinear T.P."/>
            <person name="Ebersberger I."/>
            <person name="Bode H.B."/>
        </authorList>
    </citation>
    <scope>NUCLEOTIDE SEQUENCE [LARGE SCALE GENOMIC DNA]</scope>
    <source>
        <strain evidence="1 3">DSM 16337</strain>
    </source>
</reference>
<name>A0A2D0ILF3_9GAMM</name>
<dbReference type="AlphaFoldDB" id="A0A2D0ILF3"/>
<dbReference type="GO" id="GO:0016301">
    <property type="term" value="F:kinase activity"/>
    <property type="evidence" value="ECO:0007669"/>
    <property type="project" value="UniProtKB-KW"/>
</dbReference>
<evidence type="ECO:0000313" key="4">
    <source>
        <dbReference type="Proteomes" id="UP000283568"/>
    </source>
</evidence>
<dbReference type="RefSeq" id="WP_244208749.1">
    <property type="nucleotide sequence ID" value="NZ_CAWNOJ010000035.1"/>
</dbReference>
<keyword evidence="1" id="KW-0808">Transferase</keyword>
<comment type="caution">
    <text evidence="1">The sequence shown here is derived from an EMBL/GenBank/DDBJ whole genome shotgun (WGS) entry which is preliminary data.</text>
</comment>
<dbReference type="EMBL" id="RAQI01000002">
    <property type="protein sequence ID" value="RKE91857.1"/>
    <property type="molecule type" value="Genomic_DNA"/>
</dbReference>
<proteinExistence type="predicted"/>
<accession>A0A2D0ILF3</accession>
<sequence>MFYPIIGGELILLNYVGFAQESRFKLLKKIEDWNGMDDSEILKVINLKEYFCSDVFIINKDSYIKDEVYLMDVNNLDDFVRNYVELNSGCFFDGDTFFISYNEHMTSFNGNGKVITPTALEKLAGQSGFSSIIPLINMLEEIYFVGRILIITIS</sequence>
<organism evidence="1 3">
    <name type="scientific">Xenorhabdus ehlersii</name>
    <dbReference type="NCBI Taxonomy" id="290111"/>
    <lineage>
        <taxon>Bacteria</taxon>
        <taxon>Pseudomonadati</taxon>
        <taxon>Pseudomonadota</taxon>
        <taxon>Gammaproteobacteria</taxon>
        <taxon>Enterobacterales</taxon>
        <taxon>Morganellaceae</taxon>
        <taxon>Xenorhabdus</taxon>
    </lineage>
</organism>
<dbReference type="Proteomes" id="UP000225605">
    <property type="component" value="Unassembled WGS sequence"/>
</dbReference>
<gene>
    <name evidence="2" type="ORF">BDE27_2136</name>
    <name evidence="1" type="ORF">Xehl_03482</name>
</gene>
<reference evidence="2 4" key="2">
    <citation type="submission" date="2018-09" db="EMBL/GenBank/DDBJ databases">
        <title>Genomic Encyclopedia of Archaeal and Bacterial Type Strains, Phase II (KMG-II): from individual species to whole genera.</title>
        <authorList>
            <person name="Goeker M."/>
        </authorList>
    </citation>
    <scope>NUCLEOTIDE SEQUENCE [LARGE SCALE GENOMIC DNA]</scope>
    <source>
        <strain evidence="2 4">DSM 16337</strain>
    </source>
</reference>
<keyword evidence="1" id="KW-0418">Kinase</keyword>
<evidence type="ECO:0000313" key="1">
    <source>
        <dbReference type="EMBL" id="PHM22608.1"/>
    </source>
</evidence>